<keyword evidence="3 14" id="KW-0813">Transport</keyword>
<evidence type="ECO:0000256" key="11">
    <source>
        <dbReference type="ARBA" id="ARBA00023136"/>
    </source>
</evidence>
<gene>
    <name evidence="21" type="primary">coxB</name>
    <name evidence="21" type="ORF">JAO74_14760</name>
</gene>
<dbReference type="SUPFAM" id="SSF49503">
    <property type="entry name" value="Cupredoxins"/>
    <property type="match status" value="1"/>
</dbReference>
<comment type="cofactor">
    <cofactor evidence="15">
        <name>Cu cation</name>
        <dbReference type="ChEBI" id="CHEBI:23378"/>
    </cofactor>
    <text evidence="15">Binds a copper A center.</text>
</comment>
<dbReference type="Pfam" id="PF00116">
    <property type="entry name" value="COX2"/>
    <property type="match status" value="1"/>
</dbReference>
<dbReference type="InterPro" id="IPR036257">
    <property type="entry name" value="Cyt_c_oxidase_su2_TM_sf"/>
</dbReference>
<proteinExistence type="inferred from homology"/>
<evidence type="ECO:0000256" key="4">
    <source>
        <dbReference type="ARBA" id="ARBA00022660"/>
    </source>
</evidence>
<feature type="transmembrane region" description="Helical" evidence="17">
    <location>
        <begin position="146"/>
        <end position="167"/>
    </location>
</feature>
<name>A0ABS0XSP4_9SPHN</name>
<feature type="domain" description="Cytochrome oxidase subunit II copper A binding" evidence="19">
    <location>
        <begin position="176"/>
        <end position="318"/>
    </location>
</feature>
<evidence type="ECO:0000256" key="16">
    <source>
        <dbReference type="SAM" id="MobiDB-lite"/>
    </source>
</evidence>
<dbReference type="PANTHER" id="PTHR22888:SF9">
    <property type="entry name" value="CYTOCHROME C OXIDASE SUBUNIT 2"/>
    <property type="match status" value="1"/>
</dbReference>
<evidence type="ECO:0000256" key="13">
    <source>
        <dbReference type="ARBA" id="ARBA00047816"/>
    </source>
</evidence>
<reference evidence="22" key="1">
    <citation type="submission" date="2020-12" db="EMBL/GenBank/DDBJ databases">
        <title>Hymenobacter sp.</title>
        <authorList>
            <person name="Kim M.K."/>
        </authorList>
    </citation>
    <scope>NUCLEOTIDE SEQUENCE [LARGE SCALE GENOMIC DNA]</scope>
    <source>
        <strain evidence="22">BT553</strain>
    </source>
</reference>
<keyword evidence="9 17" id="KW-1133">Transmembrane helix</keyword>
<comment type="catalytic activity">
    <reaction evidence="13 15">
        <text>4 Fe(II)-[cytochrome c] + O2 + 8 H(+)(in) = 4 Fe(III)-[cytochrome c] + 2 H2O + 4 H(+)(out)</text>
        <dbReference type="Rhea" id="RHEA:11436"/>
        <dbReference type="Rhea" id="RHEA-COMP:10350"/>
        <dbReference type="Rhea" id="RHEA-COMP:14399"/>
        <dbReference type="ChEBI" id="CHEBI:15377"/>
        <dbReference type="ChEBI" id="CHEBI:15378"/>
        <dbReference type="ChEBI" id="CHEBI:15379"/>
        <dbReference type="ChEBI" id="CHEBI:29033"/>
        <dbReference type="ChEBI" id="CHEBI:29034"/>
        <dbReference type="EC" id="7.1.1.9"/>
    </reaction>
</comment>
<dbReference type="InterPro" id="IPR011759">
    <property type="entry name" value="Cyt_c_oxidase_su2_TM_dom"/>
</dbReference>
<dbReference type="InterPro" id="IPR014222">
    <property type="entry name" value="Cyt_c_oxidase_su2"/>
</dbReference>
<dbReference type="CDD" id="cd13912">
    <property type="entry name" value="CcO_II_C"/>
    <property type="match status" value="1"/>
</dbReference>
<evidence type="ECO:0000313" key="22">
    <source>
        <dbReference type="Proteomes" id="UP000640426"/>
    </source>
</evidence>
<evidence type="ECO:0000256" key="2">
    <source>
        <dbReference type="ARBA" id="ARBA00007866"/>
    </source>
</evidence>
<keyword evidence="8 14" id="KW-0249">Electron transport</keyword>
<dbReference type="InterPro" id="IPR045187">
    <property type="entry name" value="CcO_II"/>
</dbReference>
<dbReference type="Gene3D" id="2.60.40.420">
    <property type="entry name" value="Cupredoxins - blue copper proteins"/>
    <property type="match status" value="1"/>
</dbReference>
<dbReference type="PROSITE" id="PS50999">
    <property type="entry name" value="COX2_TM"/>
    <property type="match status" value="1"/>
</dbReference>
<comment type="similarity">
    <text evidence="2 14">Belongs to the cytochrome c oxidase subunit 2 family.</text>
</comment>
<evidence type="ECO:0000256" key="6">
    <source>
        <dbReference type="ARBA" id="ARBA00022723"/>
    </source>
</evidence>
<dbReference type="EMBL" id="JAELXS010000008">
    <property type="protein sequence ID" value="MBJ6123056.1"/>
    <property type="molecule type" value="Genomic_DNA"/>
</dbReference>
<evidence type="ECO:0000256" key="12">
    <source>
        <dbReference type="ARBA" id="ARBA00024688"/>
    </source>
</evidence>
<comment type="subcellular location">
    <subcellularLocation>
        <location evidence="14">Cell membrane</location>
        <topology evidence="14">Multi-pass membrane protein</topology>
    </subcellularLocation>
    <subcellularLocation>
        <location evidence="1">Membrane</location>
        <topology evidence="1">Multi-pass membrane protein</topology>
    </subcellularLocation>
</comment>
<evidence type="ECO:0000259" key="19">
    <source>
        <dbReference type="PROSITE" id="PS50857"/>
    </source>
</evidence>
<comment type="function">
    <text evidence="12 15">Subunits I and II form the functional core of the enzyme complex. Electrons originating in cytochrome c are transferred via heme a and Cu(A) to the binuclear center formed by heme a3 and Cu(B).</text>
</comment>
<dbReference type="PANTHER" id="PTHR22888">
    <property type="entry name" value="CYTOCHROME C OXIDASE, SUBUNIT II"/>
    <property type="match status" value="1"/>
</dbReference>
<dbReference type="NCBIfam" id="TIGR02866">
    <property type="entry name" value="CoxB"/>
    <property type="match status" value="1"/>
</dbReference>
<dbReference type="PRINTS" id="PR01166">
    <property type="entry name" value="CYCOXIDASEII"/>
</dbReference>
<evidence type="ECO:0000256" key="3">
    <source>
        <dbReference type="ARBA" id="ARBA00022448"/>
    </source>
</evidence>
<evidence type="ECO:0000256" key="18">
    <source>
        <dbReference type="SAM" id="SignalP"/>
    </source>
</evidence>
<keyword evidence="6 15" id="KW-0479">Metal-binding</keyword>
<feature type="signal peptide" evidence="18">
    <location>
        <begin position="1"/>
        <end position="27"/>
    </location>
</feature>
<evidence type="ECO:0000256" key="1">
    <source>
        <dbReference type="ARBA" id="ARBA00004141"/>
    </source>
</evidence>
<evidence type="ECO:0000256" key="17">
    <source>
        <dbReference type="SAM" id="Phobius"/>
    </source>
</evidence>
<keyword evidence="5 14" id="KW-0812">Transmembrane</keyword>
<dbReference type="Gene3D" id="1.10.287.90">
    <property type="match status" value="1"/>
</dbReference>
<dbReference type="InterPro" id="IPR001505">
    <property type="entry name" value="Copper_CuA"/>
</dbReference>
<keyword evidence="4 14" id="KW-0679">Respiratory chain</keyword>
<sequence length="384" mass="39491">MSIKGLKRIAIAAGLAMAGLGSIAGHAAAPVPQAASAPAGVSNVAPTTAAATPPAAPASPLLARDGAPGGEIKAGIGQPVNGVYGLQPQVTRNGEFAHWMHNIVLFPVITAISLFVLALLGWVVFRYRAAANPVPSKTSHNTTIEVLWTLLPVLALVLIAVPSIGLLQAQFKPAPAGAVTLKAIGNQWYWTYQYPDHGGFEITANLLKEKGEAAAGERTRTDADGPRLLATDNRIVLPVGVPIRLITTSNDVIHSWAVPAFWIKLDAIPGRLNETSFTIEKPGVYFGQCSELCGARHAYMPIAVEAVTPAQFAAWIAAKGGTMPARGQASNKVIPQPGADGSAAEATTANATDAVTGPTENVTTAAPTAPQGATNNPATGNAGQ</sequence>
<protein>
    <recommendedName>
        <fullName evidence="15">Cytochrome c oxidase subunit 2</fullName>
        <ecNumber evidence="15">7.1.1.9</ecNumber>
    </recommendedName>
</protein>
<feature type="compositionally biased region" description="Low complexity" evidence="16">
    <location>
        <begin position="338"/>
        <end position="384"/>
    </location>
</feature>
<evidence type="ECO:0000256" key="8">
    <source>
        <dbReference type="ARBA" id="ARBA00022982"/>
    </source>
</evidence>
<keyword evidence="10 15" id="KW-0186">Copper</keyword>
<dbReference type="InterPro" id="IPR008972">
    <property type="entry name" value="Cupredoxin"/>
</dbReference>
<evidence type="ECO:0000256" key="14">
    <source>
        <dbReference type="RuleBase" id="RU000456"/>
    </source>
</evidence>
<dbReference type="InterPro" id="IPR002429">
    <property type="entry name" value="CcO_II-like_C"/>
</dbReference>
<feature type="region of interest" description="Disordered" evidence="16">
    <location>
        <begin position="326"/>
        <end position="384"/>
    </location>
</feature>
<feature type="chain" id="PRO_5045756121" description="Cytochrome c oxidase subunit 2" evidence="18">
    <location>
        <begin position="28"/>
        <end position="384"/>
    </location>
</feature>
<dbReference type="Proteomes" id="UP000640426">
    <property type="component" value="Unassembled WGS sequence"/>
</dbReference>
<dbReference type="PROSITE" id="PS50857">
    <property type="entry name" value="COX2_CUA"/>
    <property type="match status" value="1"/>
</dbReference>
<feature type="domain" description="Cytochrome oxidase subunit II transmembrane region profile" evidence="20">
    <location>
        <begin position="78"/>
        <end position="174"/>
    </location>
</feature>
<evidence type="ECO:0000259" key="20">
    <source>
        <dbReference type="PROSITE" id="PS50999"/>
    </source>
</evidence>
<evidence type="ECO:0000256" key="5">
    <source>
        <dbReference type="ARBA" id="ARBA00022692"/>
    </source>
</evidence>
<organism evidence="21 22">
    <name type="scientific">Sphingomonas mollis</name>
    <dbReference type="NCBI Taxonomy" id="2795726"/>
    <lineage>
        <taxon>Bacteria</taxon>
        <taxon>Pseudomonadati</taxon>
        <taxon>Pseudomonadota</taxon>
        <taxon>Alphaproteobacteria</taxon>
        <taxon>Sphingomonadales</taxon>
        <taxon>Sphingomonadaceae</taxon>
        <taxon>Sphingomonas</taxon>
    </lineage>
</organism>
<keyword evidence="22" id="KW-1185">Reference proteome</keyword>
<keyword evidence="7" id="KW-1278">Translocase</keyword>
<evidence type="ECO:0000313" key="21">
    <source>
        <dbReference type="EMBL" id="MBJ6123056.1"/>
    </source>
</evidence>
<comment type="caution">
    <text evidence="21">The sequence shown here is derived from an EMBL/GenBank/DDBJ whole genome shotgun (WGS) entry which is preliminary data.</text>
</comment>
<dbReference type="PROSITE" id="PS00078">
    <property type="entry name" value="COX2"/>
    <property type="match status" value="1"/>
</dbReference>
<accession>A0ABS0XSP4</accession>
<keyword evidence="11 17" id="KW-0472">Membrane</keyword>
<evidence type="ECO:0000256" key="10">
    <source>
        <dbReference type="ARBA" id="ARBA00023008"/>
    </source>
</evidence>
<evidence type="ECO:0000256" key="7">
    <source>
        <dbReference type="ARBA" id="ARBA00022967"/>
    </source>
</evidence>
<feature type="transmembrane region" description="Helical" evidence="17">
    <location>
        <begin position="103"/>
        <end position="125"/>
    </location>
</feature>
<evidence type="ECO:0000256" key="9">
    <source>
        <dbReference type="ARBA" id="ARBA00022989"/>
    </source>
</evidence>
<dbReference type="InterPro" id="IPR034210">
    <property type="entry name" value="CcO_II_C"/>
</dbReference>
<dbReference type="SUPFAM" id="SSF81464">
    <property type="entry name" value="Cytochrome c oxidase subunit II-like, transmembrane region"/>
    <property type="match status" value="1"/>
</dbReference>
<dbReference type="EC" id="7.1.1.9" evidence="15"/>
<dbReference type="Pfam" id="PF02790">
    <property type="entry name" value="COX2_TM"/>
    <property type="match status" value="1"/>
</dbReference>
<evidence type="ECO:0000256" key="15">
    <source>
        <dbReference type="RuleBase" id="RU004024"/>
    </source>
</evidence>
<keyword evidence="18" id="KW-0732">Signal</keyword>
<dbReference type="RefSeq" id="WP_199039716.1">
    <property type="nucleotide sequence ID" value="NZ_JAELXS010000008.1"/>
</dbReference>